<proteinExistence type="predicted"/>
<keyword evidence="2" id="KW-1185">Reference proteome</keyword>
<name>D0I3S3_GRIHO</name>
<sequence length="40" mass="4427">MREEGEMINRTSGKSVFPVGKQIESCQTEMNKVSLLIAGK</sequence>
<organism evidence="1 2">
    <name type="scientific">Grimontia hollisae CIP 101886</name>
    <dbReference type="NCBI Taxonomy" id="675812"/>
    <lineage>
        <taxon>Bacteria</taxon>
        <taxon>Pseudomonadati</taxon>
        <taxon>Pseudomonadota</taxon>
        <taxon>Gammaproteobacteria</taxon>
        <taxon>Vibrionales</taxon>
        <taxon>Vibrionaceae</taxon>
        <taxon>Grimontia</taxon>
    </lineage>
</organism>
<evidence type="ECO:0000313" key="1">
    <source>
        <dbReference type="EMBL" id="EEY73701.1"/>
    </source>
</evidence>
<gene>
    <name evidence="1" type="ORF">VHA_000388</name>
</gene>
<dbReference type="Proteomes" id="UP000003604">
    <property type="component" value="Unassembled WGS sequence"/>
</dbReference>
<accession>D0I3S3</accession>
<evidence type="ECO:0000313" key="2">
    <source>
        <dbReference type="Proteomes" id="UP000003604"/>
    </source>
</evidence>
<dbReference type="AlphaFoldDB" id="D0I3S3"/>
<protein>
    <submittedName>
        <fullName evidence="1">Uncharacterized protein</fullName>
    </submittedName>
</protein>
<reference evidence="1 2" key="1">
    <citation type="submission" date="2009-10" db="EMBL/GenBank/DDBJ databases">
        <authorList>
            <consortium name="Los Alamos National Laboratory (LANL)"/>
            <consortium name="National Microbial Pathogen Data Resource (NMPDR)"/>
            <person name="Saunders E.H."/>
            <person name="Munk A.C."/>
            <person name="Tapia R."/>
            <person name="Green L."/>
            <person name="Rogers Y."/>
            <person name="Detter J.C."/>
            <person name="Bruce D."/>
            <person name="Brettin T.S."/>
            <person name="Colwell R.R."/>
            <person name="Huq A."/>
            <person name="Grim C.J."/>
            <person name="Hasan N.A."/>
            <person name="Bartels D."/>
            <person name="Vonstein V."/>
        </authorList>
    </citation>
    <scope>NUCLEOTIDE SEQUENCE [LARGE SCALE GENOMIC DNA]</scope>
    <source>
        <strain evidence="1 2">CIP 101886</strain>
    </source>
</reference>
<dbReference type="EMBL" id="ADAQ01000008">
    <property type="protein sequence ID" value="EEY73701.1"/>
    <property type="molecule type" value="Genomic_DNA"/>
</dbReference>
<comment type="caution">
    <text evidence="1">The sequence shown here is derived from an EMBL/GenBank/DDBJ whole genome shotgun (WGS) entry which is preliminary data.</text>
</comment>